<protein>
    <submittedName>
        <fullName evidence="1">Uncharacterized protein</fullName>
    </submittedName>
</protein>
<evidence type="ECO:0000313" key="1">
    <source>
        <dbReference type="EMBL" id="EFY96205.1"/>
    </source>
</evidence>
<dbReference type="GeneID" id="19262602"/>
<keyword evidence="2" id="KW-1185">Reference proteome</keyword>
<organism evidence="1 2">
    <name type="scientific">Metarhizium robertsii (strain ARSEF 23 / ATCC MYA-3075)</name>
    <name type="common">Metarhizium anisopliae (strain ARSEF 23)</name>
    <dbReference type="NCBI Taxonomy" id="655844"/>
    <lineage>
        <taxon>Eukaryota</taxon>
        <taxon>Fungi</taxon>
        <taxon>Dikarya</taxon>
        <taxon>Ascomycota</taxon>
        <taxon>Pezizomycotina</taxon>
        <taxon>Sordariomycetes</taxon>
        <taxon>Hypocreomycetidae</taxon>
        <taxon>Hypocreales</taxon>
        <taxon>Clavicipitaceae</taxon>
        <taxon>Metarhizium</taxon>
    </lineage>
</organism>
<dbReference type="OrthoDB" id="4216719at2759"/>
<dbReference type="Proteomes" id="UP000002498">
    <property type="component" value="Unassembled WGS sequence"/>
</dbReference>
<dbReference type="AlphaFoldDB" id="E9F7R7"/>
<dbReference type="EMBL" id="ADNJ02000001">
    <property type="protein sequence ID" value="EFY96205.1"/>
    <property type="molecule type" value="Genomic_DNA"/>
</dbReference>
<dbReference type="HOGENOM" id="CLU_432161_0_0_1"/>
<reference evidence="1 2" key="2">
    <citation type="journal article" date="2014" name="Proc. Natl. Acad. Sci. U.S.A.">
        <title>Trajectory and genomic determinants of fungal-pathogen speciation and host adaptation.</title>
        <authorList>
            <person name="Hu X."/>
            <person name="Xiao G."/>
            <person name="Zheng P."/>
            <person name="Shang Y."/>
            <person name="Su Y."/>
            <person name="Zhang X."/>
            <person name="Liu X."/>
            <person name="Zhan S."/>
            <person name="St Leger R.J."/>
            <person name="Wang C."/>
        </authorList>
    </citation>
    <scope>GENOME REANNOTATION</scope>
    <source>
        <strain evidence="2">ARSEF 23 / ATCC MYA-3075</strain>
    </source>
</reference>
<dbReference type="RefSeq" id="XP_007824505.1">
    <property type="nucleotide sequence ID" value="XM_007826314.1"/>
</dbReference>
<sequence length="750" mass="83707">MDAMFSSLRCYFLAPGPRCAAATPKTKDSLGVLLPPWTVESLKSTHGQNATWSLTDMTGPWACAGLESRSRLPGVDVVPLRFLHRRRCAPDMTSHIGTDTPLADEAAWAPSGVAWSVALMPVSRILTGNIPSWPWSLFDPTYILWCIYSFLFVSSPNLAVSSASQTDMETVGVINTRQMRYTGPGLRCLKSGGLHPRRDAHCADDDDVCHQEPFYGRPWSQSKIRLVPCPPAAHPKRRIGHYPLTSQLAGWVRHAFSNYRPSRECMDLVRPFGAELHEVLDTERAAGSGLHDLDLVELTYQVTLEVGGQILLAATENGNTGDMQPEFHSSQAARDEHFAPWGRLLTGLVCDPPIISQFPFYLMMCQSFGLETDSSQENYVYSALTGVDWARGKNVYSERFRAFEERARASVPNLDDRLSGQDRSFWRVSLAYLAAMNRLENSRAFTTPRVSHIRTGLDPLLLMAVRGFDTIGSAYMCSDGAAYLDNAGMGALVGSAVPNDVMDLHTDIYTGETRNLLRLLYPSGQSLDAAMATMATVLAGMLCELFRGHKLARFGGREDGRIAATSPPYSFCRARHRRIFEVLEAYVTKYPDFWRWTWDILRRAKSQITEAGLDELLVEALGRAVRRAPLPDAPYNAFFNSYFDMVEGSQEPGRVSRTLGVQNELADIVRRIHDLWHRRLLDPDKKPGWGRRFDEESDALFQRAGEFLGGKGGITREVYKFAIAYGRLSMSLPYIAYHTVDAIILSYGTV</sequence>
<reference evidence="1 2" key="1">
    <citation type="journal article" date="2011" name="PLoS Genet.">
        <title>Genome sequencing and comparative transcriptomics of the model entomopathogenic fungi Metarhizium anisopliae and M. acridum.</title>
        <authorList>
            <person name="Gao Q."/>
            <person name="Jin K."/>
            <person name="Ying S.H."/>
            <person name="Zhang Y."/>
            <person name="Xiao G."/>
            <person name="Shang Y."/>
            <person name="Duan Z."/>
            <person name="Hu X."/>
            <person name="Xie X.Q."/>
            <person name="Zhou G."/>
            <person name="Peng G."/>
            <person name="Luo Z."/>
            <person name="Huang W."/>
            <person name="Wang B."/>
            <person name="Fang W."/>
            <person name="Wang S."/>
            <person name="Zhong Y."/>
            <person name="Ma L.J."/>
            <person name="St Leger R.J."/>
            <person name="Zhao G.P."/>
            <person name="Pei Y."/>
            <person name="Feng M.G."/>
            <person name="Xia Y."/>
            <person name="Wang C."/>
        </authorList>
    </citation>
    <scope>NUCLEOTIDE SEQUENCE [LARGE SCALE GENOMIC DNA]</scope>
    <source>
        <strain evidence="2">ARSEF 23 / ATCC MYA-3075</strain>
    </source>
</reference>
<dbReference type="KEGG" id="maj:MAA_08316"/>
<comment type="caution">
    <text evidence="1">The sequence shown here is derived from an EMBL/GenBank/DDBJ whole genome shotgun (WGS) entry which is preliminary data.</text>
</comment>
<gene>
    <name evidence="1" type="ORF">MAA_08316</name>
</gene>
<proteinExistence type="predicted"/>
<name>E9F7R7_METRA</name>
<evidence type="ECO:0000313" key="2">
    <source>
        <dbReference type="Proteomes" id="UP000002498"/>
    </source>
</evidence>
<accession>E9F7R7</accession>